<dbReference type="Pfam" id="PF14226">
    <property type="entry name" value="DIOX_N"/>
    <property type="match status" value="1"/>
</dbReference>
<sequence>MRDRMALTLALLTTSDVSGLSGDAESKAQVASAIREACMNVGFFYVKNHGINEDIISSTVDATVRFFDLPLEEKLKIDASKNPNFRGYVPFTQKGRQRESFDITLTLRC</sequence>
<dbReference type="Gene3D" id="2.60.120.330">
    <property type="entry name" value="B-lactam Antibiotic, Isopenicillin N Synthase, Chain"/>
    <property type="match status" value="1"/>
</dbReference>
<dbReference type="SUPFAM" id="SSF51197">
    <property type="entry name" value="Clavaminate synthase-like"/>
    <property type="match status" value="1"/>
</dbReference>
<feature type="domain" description="Non-haem dioxygenase N-terminal" evidence="5">
    <location>
        <begin position="15"/>
        <end position="102"/>
    </location>
</feature>
<reference evidence="6" key="1">
    <citation type="submission" date="2021-01" db="EMBL/GenBank/DDBJ databases">
        <authorList>
            <person name="Kaushik A."/>
        </authorList>
    </citation>
    <scope>NUCLEOTIDE SEQUENCE</scope>
    <source>
        <strain evidence="6">AG4-R118</strain>
    </source>
</reference>
<evidence type="ECO:0000256" key="3">
    <source>
        <dbReference type="ARBA" id="ARBA00023004"/>
    </source>
</evidence>
<feature type="chain" id="PRO_5034053377" description="Non-haem dioxygenase N-terminal domain-containing protein" evidence="4">
    <location>
        <begin position="20"/>
        <end position="109"/>
    </location>
</feature>
<keyword evidence="3" id="KW-0408">Iron</keyword>
<evidence type="ECO:0000256" key="1">
    <source>
        <dbReference type="ARBA" id="ARBA00022723"/>
    </source>
</evidence>
<evidence type="ECO:0000256" key="4">
    <source>
        <dbReference type="SAM" id="SignalP"/>
    </source>
</evidence>
<dbReference type="EMBL" id="CAJMWX010001152">
    <property type="protein sequence ID" value="CAE6471475.1"/>
    <property type="molecule type" value="Genomic_DNA"/>
</dbReference>
<dbReference type="AlphaFoldDB" id="A0A8H3GYD4"/>
<gene>
    <name evidence="6" type="ORF">RDB_LOCUS107972</name>
</gene>
<name>A0A8H3GYD4_9AGAM</name>
<evidence type="ECO:0000259" key="5">
    <source>
        <dbReference type="Pfam" id="PF14226"/>
    </source>
</evidence>
<keyword evidence="1" id="KW-0479">Metal-binding</keyword>
<dbReference type="GO" id="GO:0016491">
    <property type="term" value="F:oxidoreductase activity"/>
    <property type="evidence" value="ECO:0007669"/>
    <property type="project" value="UniProtKB-KW"/>
</dbReference>
<keyword evidence="4" id="KW-0732">Signal</keyword>
<evidence type="ECO:0000313" key="6">
    <source>
        <dbReference type="EMBL" id="CAE6471475.1"/>
    </source>
</evidence>
<evidence type="ECO:0000313" key="7">
    <source>
        <dbReference type="Proteomes" id="UP000663888"/>
    </source>
</evidence>
<protein>
    <recommendedName>
        <fullName evidence="5">Non-haem dioxygenase N-terminal domain-containing protein</fullName>
    </recommendedName>
</protein>
<organism evidence="6 7">
    <name type="scientific">Rhizoctonia solani</name>
    <dbReference type="NCBI Taxonomy" id="456999"/>
    <lineage>
        <taxon>Eukaryota</taxon>
        <taxon>Fungi</taxon>
        <taxon>Dikarya</taxon>
        <taxon>Basidiomycota</taxon>
        <taxon>Agaricomycotina</taxon>
        <taxon>Agaricomycetes</taxon>
        <taxon>Cantharellales</taxon>
        <taxon>Ceratobasidiaceae</taxon>
        <taxon>Rhizoctonia</taxon>
    </lineage>
</organism>
<dbReference type="GO" id="GO:0046872">
    <property type="term" value="F:metal ion binding"/>
    <property type="evidence" value="ECO:0007669"/>
    <property type="project" value="UniProtKB-KW"/>
</dbReference>
<evidence type="ECO:0000256" key="2">
    <source>
        <dbReference type="ARBA" id="ARBA00023002"/>
    </source>
</evidence>
<proteinExistence type="predicted"/>
<keyword evidence="2" id="KW-0560">Oxidoreductase</keyword>
<dbReference type="InterPro" id="IPR026992">
    <property type="entry name" value="DIOX_N"/>
</dbReference>
<dbReference type="PANTHER" id="PTHR10209:SF881">
    <property type="entry name" value="FI07970P-RELATED"/>
    <property type="match status" value="1"/>
</dbReference>
<dbReference type="PANTHER" id="PTHR10209">
    <property type="entry name" value="OXIDOREDUCTASE, 2OG-FE II OXYGENASE FAMILY PROTEIN"/>
    <property type="match status" value="1"/>
</dbReference>
<dbReference type="InterPro" id="IPR027443">
    <property type="entry name" value="IPNS-like_sf"/>
</dbReference>
<feature type="signal peptide" evidence="4">
    <location>
        <begin position="1"/>
        <end position="19"/>
    </location>
</feature>
<dbReference type="Proteomes" id="UP000663888">
    <property type="component" value="Unassembled WGS sequence"/>
</dbReference>
<accession>A0A8H3GYD4</accession>
<comment type="caution">
    <text evidence="6">The sequence shown here is derived from an EMBL/GenBank/DDBJ whole genome shotgun (WGS) entry which is preliminary data.</text>
</comment>